<accession>A0A4T2GP38</accession>
<reference evidence="1 2" key="1">
    <citation type="submission" date="2019-04" db="EMBL/GenBank/DDBJ databases">
        <title>Genome analysis of Streptococcus suis strain WUSS327.</title>
        <authorList>
            <person name="Chen H."/>
            <person name="Gao X."/>
            <person name="Wu Z."/>
        </authorList>
    </citation>
    <scope>NUCLEOTIDE SEQUENCE [LARGE SCALE GENOMIC DNA]</scope>
    <source>
        <strain evidence="1 2">WUSS327</strain>
    </source>
</reference>
<evidence type="ECO:0000313" key="1">
    <source>
        <dbReference type="EMBL" id="TII00520.1"/>
    </source>
</evidence>
<dbReference type="AlphaFoldDB" id="A0A4T2GP38"/>
<sequence>MFQEVMTKIKHFLEETPKDIYEFSIWLEDTLVDDYDAMAAEQPEATYSLGQEVPDICASAEPGMKLSEILEFKKLLRVEYDKALALVK</sequence>
<proteinExistence type="predicted"/>
<gene>
    <name evidence="1" type="ORF">FAJ35_09225</name>
</gene>
<comment type="caution">
    <text evidence="1">The sequence shown here is derived from an EMBL/GenBank/DDBJ whole genome shotgun (WGS) entry which is preliminary data.</text>
</comment>
<evidence type="ECO:0000313" key="2">
    <source>
        <dbReference type="Proteomes" id="UP000309259"/>
    </source>
</evidence>
<organism evidence="1 2">
    <name type="scientific">Streptococcus suis</name>
    <dbReference type="NCBI Taxonomy" id="1307"/>
    <lineage>
        <taxon>Bacteria</taxon>
        <taxon>Bacillati</taxon>
        <taxon>Bacillota</taxon>
        <taxon>Bacilli</taxon>
        <taxon>Lactobacillales</taxon>
        <taxon>Streptococcaceae</taxon>
        <taxon>Streptococcus</taxon>
    </lineage>
</organism>
<dbReference type="EMBL" id="SSXL01000036">
    <property type="protein sequence ID" value="TII00520.1"/>
    <property type="molecule type" value="Genomic_DNA"/>
</dbReference>
<name>A0A4T2GP38_STRSU</name>
<dbReference type="RefSeq" id="WP_024378298.1">
    <property type="nucleotide sequence ID" value="NZ_JAIMDZ010000036.1"/>
</dbReference>
<protein>
    <submittedName>
        <fullName evidence="1">Uncharacterized protein</fullName>
    </submittedName>
</protein>
<dbReference type="Proteomes" id="UP000309259">
    <property type="component" value="Unassembled WGS sequence"/>
</dbReference>